<accession>A0A7S1KSL1</accession>
<feature type="chain" id="PRO_5031431245" evidence="1">
    <location>
        <begin position="34"/>
        <end position="382"/>
    </location>
</feature>
<dbReference type="AlphaFoldDB" id="A0A7S1KSL1"/>
<sequence length="382" mass="43395">MHFPSAGSTTPAPTHTCQFALILLCCILTYVQCTIYYSKSDYTLLVDTNVRIHGNISVSGLVSARNIDHTLRGSQQSSDGLTLSRRLSRRHTGKPLDVIDWIEIETFVTLADLAESLIFMRMGDFDLHIVCPHLRKHFIVDLSLLQLRVEATSFSYPSYRPCSLCQNSDSVFVFGGVAGVPSSTIPTLFQFNYSTYIWHENTDFSLPSRREVPAMACDDDHLIIALGRMEEPFDPLLHVFSFATKENSSVSIPDENLQYIGLAEYFAILYHNYSYILPANVFMDRNYYFTNILSGVNPAVEPFTFSFSFARSPLLFLDQIYVFEESGVLFKYQIESDGLLSEIVRIFFNTSFPSLFRTTLFSPSTFISFSLDSFDPLHIWSI</sequence>
<evidence type="ECO:0000256" key="1">
    <source>
        <dbReference type="SAM" id="SignalP"/>
    </source>
</evidence>
<dbReference type="EMBL" id="HBGD01006576">
    <property type="protein sequence ID" value="CAD9082219.1"/>
    <property type="molecule type" value="Transcribed_RNA"/>
</dbReference>
<feature type="signal peptide" evidence="1">
    <location>
        <begin position="1"/>
        <end position="33"/>
    </location>
</feature>
<protein>
    <submittedName>
        <fullName evidence="2">Uncharacterized protein</fullName>
    </submittedName>
</protein>
<dbReference type="SUPFAM" id="SSF117281">
    <property type="entry name" value="Kelch motif"/>
    <property type="match status" value="1"/>
</dbReference>
<reference evidence="2" key="1">
    <citation type="submission" date="2021-01" db="EMBL/GenBank/DDBJ databases">
        <authorList>
            <person name="Corre E."/>
            <person name="Pelletier E."/>
            <person name="Niang G."/>
            <person name="Scheremetjew M."/>
            <person name="Finn R."/>
            <person name="Kale V."/>
            <person name="Holt S."/>
            <person name="Cochrane G."/>
            <person name="Meng A."/>
            <person name="Brown T."/>
            <person name="Cohen L."/>
        </authorList>
    </citation>
    <scope>NUCLEOTIDE SEQUENCE</scope>
    <source>
        <strain evidence="2">WS</strain>
    </source>
</reference>
<organism evidence="2">
    <name type="scientific">Percolomonas cosmopolitus</name>
    <dbReference type="NCBI Taxonomy" id="63605"/>
    <lineage>
        <taxon>Eukaryota</taxon>
        <taxon>Discoba</taxon>
        <taxon>Heterolobosea</taxon>
        <taxon>Tetramitia</taxon>
        <taxon>Eutetramitia</taxon>
        <taxon>Percolomonadidae</taxon>
        <taxon>Percolomonas</taxon>
    </lineage>
</organism>
<proteinExistence type="predicted"/>
<keyword evidence="1" id="KW-0732">Signal</keyword>
<dbReference type="Gene3D" id="2.120.10.80">
    <property type="entry name" value="Kelch-type beta propeller"/>
    <property type="match status" value="1"/>
</dbReference>
<gene>
    <name evidence="2" type="ORF">PCOS0759_LOCUS5459</name>
</gene>
<evidence type="ECO:0000313" key="2">
    <source>
        <dbReference type="EMBL" id="CAD9082219.1"/>
    </source>
</evidence>
<name>A0A7S1KSL1_9EUKA</name>
<dbReference type="InterPro" id="IPR015915">
    <property type="entry name" value="Kelch-typ_b-propeller"/>
</dbReference>